<evidence type="ECO:0000313" key="3">
    <source>
        <dbReference type="Proteomes" id="UP000827721"/>
    </source>
</evidence>
<comment type="caution">
    <text evidence="2">The sequence shown here is derived from an EMBL/GenBank/DDBJ whole genome shotgun (WGS) entry which is preliminary data.</text>
</comment>
<feature type="region of interest" description="Disordered" evidence="1">
    <location>
        <begin position="54"/>
        <end position="73"/>
    </location>
</feature>
<accession>A0ABQ8IB00</accession>
<protein>
    <submittedName>
        <fullName evidence="2">Uncharacterized protein</fullName>
    </submittedName>
</protein>
<organism evidence="2 3">
    <name type="scientific">Xanthoceras sorbifolium</name>
    <dbReference type="NCBI Taxonomy" id="99658"/>
    <lineage>
        <taxon>Eukaryota</taxon>
        <taxon>Viridiplantae</taxon>
        <taxon>Streptophyta</taxon>
        <taxon>Embryophyta</taxon>
        <taxon>Tracheophyta</taxon>
        <taxon>Spermatophyta</taxon>
        <taxon>Magnoliopsida</taxon>
        <taxon>eudicotyledons</taxon>
        <taxon>Gunneridae</taxon>
        <taxon>Pentapetalae</taxon>
        <taxon>rosids</taxon>
        <taxon>malvids</taxon>
        <taxon>Sapindales</taxon>
        <taxon>Sapindaceae</taxon>
        <taxon>Xanthoceroideae</taxon>
        <taxon>Xanthoceras</taxon>
    </lineage>
</organism>
<sequence length="73" mass="8386">MIKEMDDIFESDVDEVKSLSDLHKDSLDGLDDNLFVDSGGEEYENVKLLEEYESNDDDVFYSDSEDESPEARI</sequence>
<dbReference type="EMBL" id="JAFEMO010000003">
    <property type="protein sequence ID" value="KAH7573654.1"/>
    <property type="molecule type" value="Genomic_DNA"/>
</dbReference>
<gene>
    <name evidence="2" type="ORF">JRO89_XS03G0187500</name>
</gene>
<evidence type="ECO:0000256" key="1">
    <source>
        <dbReference type="SAM" id="MobiDB-lite"/>
    </source>
</evidence>
<reference evidence="2 3" key="1">
    <citation type="submission" date="2021-02" db="EMBL/GenBank/DDBJ databases">
        <title>Plant Genome Project.</title>
        <authorList>
            <person name="Zhang R.-G."/>
        </authorList>
    </citation>
    <scope>NUCLEOTIDE SEQUENCE [LARGE SCALE GENOMIC DNA]</scope>
    <source>
        <tissue evidence="2">Leaves</tissue>
    </source>
</reference>
<proteinExistence type="predicted"/>
<keyword evidence="3" id="KW-1185">Reference proteome</keyword>
<evidence type="ECO:0000313" key="2">
    <source>
        <dbReference type="EMBL" id="KAH7573654.1"/>
    </source>
</evidence>
<dbReference type="Proteomes" id="UP000827721">
    <property type="component" value="Unassembled WGS sequence"/>
</dbReference>
<name>A0ABQ8IB00_9ROSI</name>